<dbReference type="SUPFAM" id="SSF54928">
    <property type="entry name" value="RNA-binding domain, RBD"/>
    <property type="match status" value="1"/>
</dbReference>
<dbReference type="PANTHER" id="PTHR23236">
    <property type="entry name" value="EUKARYOTIC TRANSLATION INITIATION FACTOR 4B/4H"/>
    <property type="match status" value="1"/>
</dbReference>
<keyword evidence="1 2" id="KW-0694">RNA-binding</keyword>
<gene>
    <name evidence="5" type="ORF">BXZ70DRAFT_1063351</name>
</gene>
<dbReference type="Proteomes" id="UP000813824">
    <property type="component" value="Unassembled WGS sequence"/>
</dbReference>
<feature type="compositionally biased region" description="Acidic residues" evidence="3">
    <location>
        <begin position="102"/>
        <end position="113"/>
    </location>
</feature>
<sequence>MVEPEKLTKKQKKALAFRERKGKARAKPGDTLDDEDNAVPVAEDQIDAEVLQVETPAVNESKQGSDKAVVPQHGVKRKREQAEQDGEAAKSRKSKKRKGSGDEEVSGGGEGEEVGNPGGEGEEEGAKKATKDRKQQRFILFVGNLKYTTSAETIREHFKLCDPPPTVRLRTPKPSETSRPSTKSKGFAFLEFENKASLQQALKLHHSQLEGRNINVELTAGGGGKSESRLAKLKTRNKELHDQRVKRIQKQNSKIPAAKEDAEIDLKPQRHSSTSGVAYTPTTKRTWTVGNTTEENEKRKKVRGKKPPRPQGTGVNAIPVG</sequence>
<name>A0A8K0USR1_9AGAR</name>
<evidence type="ECO:0000313" key="6">
    <source>
        <dbReference type="Proteomes" id="UP000813824"/>
    </source>
</evidence>
<feature type="compositionally biased region" description="Basic residues" evidence="3">
    <location>
        <begin position="299"/>
        <end position="308"/>
    </location>
</feature>
<evidence type="ECO:0000256" key="3">
    <source>
        <dbReference type="SAM" id="MobiDB-lite"/>
    </source>
</evidence>
<dbReference type="Pfam" id="PF00076">
    <property type="entry name" value="RRM_1"/>
    <property type="match status" value="1"/>
</dbReference>
<feature type="compositionally biased region" description="Basic and acidic residues" evidence="3">
    <location>
        <begin position="124"/>
        <end position="133"/>
    </location>
</feature>
<organism evidence="5 6">
    <name type="scientific">Cristinia sonorae</name>
    <dbReference type="NCBI Taxonomy" id="1940300"/>
    <lineage>
        <taxon>Eukaryota</taxon>
        <taxon>Fungi</taxon>
        <taxon>Dikarya</taxon>
        <taxon>Basidiomycota</taxon>
        <taxon>Agaricomycotina</taxon>
        <taxon>Agaricomycetes</taxon>
        <taxon>Agaricomycetidae</taxon>
        <taxon>Agaricales</taxon>
        <taxon>Pleurotineae</taxon>
        <taxon>Stephanosporaceae</taxon>
        <taxon>Cristinia</taxon>
    </lineage>
</organism>
<proteinExistence type="predicted"/>
<dbReference type="InterPro" id="IPR000504">
    <property type="entry name" value="RRM_dom"/>
</dbReference>
<dbReference type="InterPro" id="IPR035979">
    <property type="entry name" value="RBD_domain_sf"/>
</dbReference>
<reference evidence="5" key="1">
    <citation type="journal article" date="2021" name="New Phytol.">
        <title>Evolutionary innovations through gain and loss of genes in the ectomycorrhizal Boletales.</title>
        <authorList>
            <person name="Wu G."/>
            <person name="Miyauchi S."/>
            <person name="Morin E."/>
            <person name="Kuo A."/>
            <person name="Drula E."/>
            <person name="Varga T."/>
            <person name="Kohler A."/>
            <person name="Feng B."/>
            <person name="Cao Y."/>
            <person name="Lipzen A."/>
            <person name="Daum C."/>
            <person name="Hundley H."/>
            <person name="Pangilinan J."/>
            <person name="Johnson J."/>
            <person name="Barry K."/>
            <person name="LaButti K."/>
            <person name="Ng V."/>
            <person name="Ahrendt S."/>
            <person name="Min B."/>
            <person name="Choi I.G."/>
            <person name="Park H."/>
            <person name="Plett J.M."/>
            <person name="Magnuson J."/>
            <person name="Spatafora J.W."/>
            <person name="Nagy L.G."/>
            <person name="Henrissat B."/>
            <person name="Grigoriev I.V."/>
            <person name="Yang Z.L."/>
            <person name="Xu J."/>
            <person name="Martin F.M."/>
        </authorList>
    </citation>
    <scope>NUCLEOTIDE SEQUENCE</scope>
    <source>
        <strain evidence="5">KKN 215</strain>
    </source>
</reference>
<dbReference type="AlphaFoldDB" id="A0A8K0USR1"/>
<dbReference type="SMART" id="SM00360">
    <property type="entry name" value="RRM"/>
    <property type="match status" value="1"/>
</dbReference>
<feature type="region of interest" description="Disordered" evidence="3">
    <location>
        <begin position="248"/>
        <end position="321"/>
    </location>
</feature>
<feature type="region of interest" description="Disordered" evidence="3">
    <location>
        <begin position="1"/>
        <end position="133"/>
    </location>
</feature>
<dbReference type="PANTHER" id="PTHR23236:SF51">
    <property type="entry name" value="NUCLEOLAR PROTEIN 6"/>
    <property type="match status" value="1"/>
</dbReference>
<feature type="compositionally biased region" description="Basic residues" evidence="3">
    <location>
        <begin position="9"/>
        <end position="26"/>
    </location>
</feature>
<dbReference type="InterPro" id="IPR012677">
    <property type="entry name" value="Nucleotide-bd_a/b_plait_sf"/>
</dbReference>
<dbReference type="CDD" id="cd12400">
    <property type="entry name" value="RRM_Nop6"/>
    <property type="match status" value="1"/>
</dbReference>
<dbReference type="GO" id="GO:0005730">
    <property type="term" value="C:nucleolus"/>
    <property type="evidence" value="ECO:0007669"/>
    <property type="project" value="TreeGrafter"/>
</dbReference>
<feature type="compositionally biased region" description="Basic and acidic residues" evidence="3">
    <location>
        <begin position="257"/>
        <end position="268"/>
    </location>
</feature>
<keyword evidence="6" id="KW-1185">Reference proteome</keyword>
<feature type="compositionally biased region" description="Polar residues" evidence="3">
    <location>
        <begin position="271"/>
        <end position="293"/>
    </location>
</feature>
<evidence type="ECO:0000313" key="5">
    <source>
        <dbReference type="EMBL" id="KAH8102568.1"/>
    </source>
</evidence>
<protein>
    <recommendedName>
        <fullName evidence="4">RRM domain-containing protein</fullName>
    </recommendedName>
</protein>
<dbReference type="GO" id="GO:0019843">
    <property type="term" value="F:rRNA binding"/>
    <property type="evidence" value="ECO:0007669"/>
    <property type="project" value="TreeGrafter"/>
</dbReference>
<dbReference type="PROSITE" id="PS50102">
    <property type="entry name" value="RRM"/>
    <property type="match status" value="1"/>
</dbReference>
<accession>A0A8K0USR1</accession>
<evidence type="ECO:0000256" key="2">
    <source>
        <dbReference type="PROSITE-ProRule" id="PRU00176"/>
    </source>
</evidence>
<dbReference type="GO" id="GO:0042274">
    <property type="term" value="P:ribosomal small subunit biogenesis"/>
    <property type="evidence" value="ECO:0007669"/>
    <property type="project" value="TreeGrafter"/>
</dbReference>
<dbReference type="Gene3D" id="3.30.70.330">
    <property type="match status" value="1"/>
</dbReference>
<dbReference type="EMBL" id="JAEVFJ010000009">
    <property type="protein sequence ID" value="KAH8102568.1"/>
    <property type="molecule type" value="Genomic_DNA"/>
</dbReference>
<evidence type="ECO:0000256" key="1">
    <source>
        <dbReference type="ARBA" id="ARBA00022884"/>
    </source>
</evidence>
<comment type="caution">
    <text evidence="5">The sequence shown here is derived from an EMBL/GenBank/DDBJ whole genome shotgun (WGS) entry which is preliminary data.</text>
</comment>
<feature type="region of interest" description="Disordered" evidence="3">
    <location>
        <begin position="165"/>
        <end position="184"/>
    </location>
</feature>
<feature type="compositionally biased region" description="Polar residues" evidence="3">
    <location>
        <begin position="174"/>
        <end position="184"/>
    </location>
</feature>
<dbReference type="InterPro" id="IPR034228">
    <property type="entry name" value="Nop6_RRM"/>
</dbReference>
<dbReference type="OrthoDB" id="167718at2759"/>
<feature type="domain" description="RRM" evidence="4">
    <location>
        <begin position="138"/>
        <end position="221"/>
    </location>
</feature>
<evidence type="ECO:0000259" key="4">
    <source>
        <dbReference type="PROSITE" id="PS50102"/>
    </source>
</evidence>